<dbReference type="Proteomes" id="UP000305675">
    <property type="component" value="Unassembled WGS sequence"/>
</dbReference>
<reference evidence="1 2" key="1">
    <citation type="submission" date="2019-04" db="EMBL/GenBank/DDBJ databases">
        <authorList>
            <person name="Hwang J.C."/>
        </authorList>
    </citation>
    <scope>NUCLEOTIDE SEQUENCE [LARGE SCALE GENOMIC DNA]</scope>
    <source>
        <strain evidence="1 2">IMCC35002</strain>
    </source>
</reference>
<dbReference type="SUPFAM" id="SSF102400">
    <property type="entry name" value="DNA polymerase III chi subunit"/>
    <property type="match status" value="1"/>
</dbReference>
<gene>
    <name evidence="1" type="ORF">FCL42_15380</name>
</gene>
<accession>A0A4U1BKN5</accession>
<comment type="caution">
    <text evidence="1">The sequence shown here is derived from an EMBL/GenBank/DDBJ whole genome shotgun (WGS) entry which is preliminary data.</text>
</comment>
<dbReference type="GO" id="GO:0032298">
    <property type="term" value="P:positive regulation of DNA-templated DNA replication initiation"/>
    <property type="evidence" value="ECO:0007669"/>
    <property type="project" value="TreeGrafter"/>
</dbReference>
<proteinExistence type="predicted"/>
<dbReference type="PANTHER" id="PTHR38767">
    <property type="entry name" value="DNA POLYMERASE III SUBUNIT CHI"/>
    <property type="match status" value="1"/>
</dbReference>
<dbReference type="Gene3D" id="3.40.50.10110">
    <property type="entry name" value="DNA polymerase III subunit chi"/>
    <property type="match status" value="1"/>
</dbReference>
<dbReference type="EMBL" id="SWCJ01000013">
    <property type="protein sequence ID" value="TKB53055.1"/>
    <property type="molecule type" value="Genomic_DNA"/>
</dbReference>
<protein>
    <submittedName>
        <fullName evidence="1">DNA polymerase III subunit chi</fullName>
    </submittedName>
</protein>
<dbReference type="RefSeq" id="WP_136864307.1">
    <property type="nucleotide sequence ID" value="NZ_SWCJ01000013.1"/>
</dbReference>
<evidence type="ECO:0000313" key="2">
    <source>
        <dbReference type="Proteomes" id="UP000305675"/>
    </source>
</evidence>
<dbReference type="AlphaFoldDB" id="A0A4U1BKN5"/>
<evidence type="ECO:0000313" key="1">
    <source>
        <dbReference type="EMBL" id="TKB53055.1"/>
    </source>
</evidence>
<dbReference type="PANTHER" id="PTHR38767:SF1">
    <property type="entry name" value="DNA POLYMERASE III SUBUNIT CHI"/>
    <property type="match status" value="1"/>
</dbReference>
<dbReference type="InterPro" id="IPR007459">
    <property type="entry name" value="DNA_pol3_chi"/>
</dbReference>
<dbReference type="GO" id="GO:0006260">
    <property type="term" value="P:DNA replication"/>
    <property type="evidence" value="ECO:0007669"/>
    <property type="project" value="InterPro"/>
</dbReference>
<keyword evidence="2" id="KW-1185">Reference proteome</keyword>
<dbReference type="Pfam" id="PF04364">
    <property type="entry name" value="DNA_pol3_chi"/>
    <property type="match status" value="1"/>
</dbReference>
<dbReference type="OrthoDB" id="5297568at2"/>
<dbReference type="GO" id="GO:0003887">
    <property type="term" value="F:DNA-directed DNA polymerase activity"/>
    <property type="evidence" value="ECO:0007669"/>
    <property type="project" value="InterPro"/>
</dbReference>
<dbReference type="GO" id="GO:0003677">
    <property type="term" value="F:DNA binding"/>
    <property type="evidence" value="ECO:0007669"/>
    <property type="project" value="InterPro"/>
</dbReference>
<organism evidence="1 2">
    <name type="scientific">Ferrimonas aestuarii</name>
    <dbReference type="NCBI Taxonomy" id="2569539"/>
    <lineage>
        <taxon>Bacteria</taxon>
        <taxon>Pseudomonadati</taxon>
        <taxon>Pseudomonadota</taxon>
        <taxon>Gammaproteobacteria</taxon>
        <taxon>Alteromonadales</taxon>
        <taxon>Ferrimonadaceae</taxon>
        <taxon>Ferrimonas</taxon>
    </lineage>
</organism>
<sequence length="146" mass="16555">MAIATFYLLTDDRQQQLACWLASECYRKGQQLYLHCEDEAQAHQVDELLWQFDPERFVPHNLVGEGPRGGAPVEIGYGNQSSSKKRLVLINLAAKVPNFAVNFGQIFDFVPVATEAKTVARERYRAYRQLGIELATHDLAKQPLSF</sequence>
<dbReference type="InterPro" id="IPR036768">
    <property type="entry name" value="PolIII_chi_sf"/>
</dbReference>
<name>A0A4U1BKN5_9GAMM</name>